<evidence type="ECO:0000256" key="5">
    <source>
        <dbReference type="ARBA" id="ARBA00022490"/>
    </source>
</evidence>
<keyword evidence="14" id="KW-1185">Reference proteome</keyword>
<organism evidence="13 14">
    <name type="scientific">Salinispira pacifica</name>
    <dbReference type="NCBI Taxonomy" id="1307761"/>
    <lineage>
        <taxon>Bacteria</taxon>
        <taxon>Pseudomonadati</taxon>
        <taxon>Spirochaetota</taxon>
        <taxon>Spirochaetia</taxon>
        <taxon>Spirochaetales</taxon>
        <taxon>Spirochaetaceae</taxon>
        <taxon>Salinispira</taxon>
    </lineage>
</organism>
<evidence type="ECO:0000256" key="1">
    <source>
        <dbReference type="ARBA" id="ARBA00001031"/>
    </source>
</evidence>
<dbReference type="HAMAP" id="MF_00164">
    <property type="entry name" value="GlmS"/>
    <property type="match status" value="1"/>
</dbReference>
<keyword evidence="7 10" id="KW-0808">Transferase</keyword>
<name>V5WJR2_9SPIO</name>
<dbReference type="GO" id="GO:0006002">
    <property type="term" value="P:fructose 6-phosphate metabolic process"/>
    <property type="evidence" value="ECO:0007669"/>
    <property type="project" value="TreeGrafter"/>
</dbReference>
<dbReference type="PROSITE" id="PS51464">
    <property type="entry name" value="SIS"/>
    <property type="match status" value="2"/>
</dbReference>
<dbReference type="GO" id="GO:0046349">
    <property type="term" value="P:amino sugar biosynthetic process"/>
    <property type="evidence" value="ECO:0007669"/>
    <property type="project" value="UniProtKB-ARBA"/>
</dbReference>
<dbReference type="FunFam" id="3.40.50.10490:FF:000002">
    <property type="entry name" value="Glutamine--fructose-6-phosphate aminotransferase [isomerizing]"/>
    <property type="match status" value="1"/>
</dbReference>
<dbReference type="InterPro" id="IPR029055">
    <property type="entry name" value="Ntn_hydrolases_N"/>
</dbReference>
<dbReference type="InterPro" id="IPR047084">
    <property type="entry name" value="GFAT_N"/>
</dbReference>
<dbReference type="GO" id="GO:0006487">
    <property type="term" value="P:protein N-linked glycosylation"/>
    <property type="evidence" value="ECO:0007669"/>
    <property type="project" value="TreeGrafter"/>
</dbReference>
<keyword evidence="9" id="KW-0315">Glutamine amidotransferase</keyword>
<protein>
    <recommendedName>
        <fullName evidence="4 10">Glutamine--fructose-6-phosphate aminotransferase [isomerizing]</fullName>
        <ecNumber evidence="3 10">2.6.1.16</ecNumber>
    </recommendedName>
    <alternativeName>
        <fullName evidence="10">D-fructose-6-phosphate amidotransferase</fullName>
    </alternativeName>
    <alternativeName>
        <fullName evidence="10">GFAT</fullName>
    </alternativeName>
    <alternativeName>
        <fullName evidence="10">Glucosamine-6-phosphate synthase</fullName>
    </alternativeName>
    <alternativeName>
        <fullName evidence="10">Hexosephosphate aminotransferase</fullName>
    </alternativeName>
    <alternativeName>
        <fullName evidence="10">L-glutamine--D-fructose-6-phosphate amidotransferase</fullName>
    </alternativeName>
</protein>
<comment type="subcellular location">
    <subcellularLocation>
        <location evidence="2 10">Cytoplasm</location>
    </subcellularLocation>
</comment>
<evidence type="ECO:0000256" key="2">
    <source>
        <dbReference type="ARBA" id="ARBA00004496"/>
    </source>
</evidence>
<evidence type="ECO:0000259" key="11">
    <source>
        <dbReference type="PROSITE" id="PS51278"/>
    </source>
</evidence>
<keyword evidence="5 10" id="KW-0963">Cytoplasm</keyword>
<dbReference type="HOGENOM" id="CLU_012520_5_2_12"/>
<comment type="function">
    <text evidence="10">Catalyzes the first step in hexosamine metabolism, converting fructose-6P into glucosamine-6P using glutamine as a nitrogen source.</text>
</comment>
<dbReference type="OrthoDB" id="106547at2"/>
<dbReference type="InterPro" id="IPR017932">
    <property type="entry name" value="GATase_2_dom"/>
</dbReference>
<dbReference type="NCBIfam" id="NF001484">
    <property type="entry name" value="PRK00331.1"/>
    <property type="match status" value="1"/>
</dbReference>
<dbReference type="SUPFAM" id="SSF56235">
    <property type="entry name" value="N-terminal nucleophile aminohydrolases (Ntn hydrolases)"/>
    <property type="match status" value="1"/>
</dbReference>
<evidence type="ECO:0000256" key="7">
    <source>
        <dbReference type="ARBA" id="ARBA00022679"/>
    </source>
</evidence>
<dbReference type="NCBIfam" id="TIGR01135">
    <property type="entry name" value="glmS"/>
    <property type="match status" value="1"/>
</dbReference>
<dbReference type="GO" id="GO:0006047">
    <property type="term" value="P:UDP-N-acetylglucosamine metabolic process"/>
    <property type="evidence" value="ECO:0007669"/>
    <property type="project" value="TreeGrafter"/>
</dbReference>
<dbReference type="FunFam" id="3.60.20.10:FF:000006">
    <property type="entry name" value="Glutamine--fructose-6-phosphate aminotransferase [isomerizing]"/>
    <property type="match status" value="1"/>
</dbReference>
<evidence type="ECO:0000313" key="13">
    <source>
        <dbReference type="EMBL" id="AHC16022.1"/>
    </source>
</evidence>
<comment type="catalytic activity">
    <reaction evidence="1 10">
        <text>D-fructose 6-phosphate + L-glutamine = D-glucosamine 6-phosphate + L-glutamate</text>
        <dbReference type="Rhea" id="RHEA:13237"/>
        <dbReference type="ChEBI" id="CHEBI:29985"/>
        <dbReference type="ChEBI" id="CHEBI:58359"/>
        <dbReference type="ChEBI" id="CHEBI:58725"/>
        <dbReference type="ChEBI" id="CHEBI:61527"/>
        <dbReference type="EC" id="2.6.1.16"/>
    </reaction>
</comment>
<feature type="domain" description="SIS" evidence="12">
    <location>
        <begin position="461"/>
        <end position="602"/>
    </location>
</feature>
<evidence type="ECO:0000256" key="4">
    <source>
        <dbReference type="ARBA" id="ARBA00016090"/>
    </source>
</evidence>
<dbReference type="InterPro" id="IPR035466">
    <property type="entry name" value="GlmS/AgaS_SIS"/>
</dbReference>
<dbReference type="GO" id="GO:0005975">
    <property type="term" value="P:carbohydrate metabolic process"/>
    <property type="evidence" value="ECO:0007669"/>
    <property type="project" value="UniProtKB-UniRule"/>
</dbReference>
<dbReference type="PANTHER" id="PTHR10937:SF0">
    <property type="entry name" value="GLUTAMINE--FRUCTOSE-6-PHOSPHATE TRANSAMINASE (ISOMERIZING)"/>
    <property type="match status" value="1"/>
</dbReference>
<dbReference type="SUPFAM" id="SSF53697">
    <property type="entry name" value="SIS domain"/>
    <property type="match status" value="1"/>
</dbReference>
<proteinExistence type="inferred from homology"/>
<evidence type="ECO:0000256" key="10">
    <source>
        <dbReference type="HAMAP-Rule" id="MF_00164"/>
    </source>
</evidence>
<evidence type="ECO:0000256" key="9">
    <source>
        <dbReference type="ARBA" id="ARBA00022962"/>
    </source>
</evidence>
<dbReference type="InterPro" id="IPR046348">
    <property type="entry name" value="SIS_dom_sf"/>
</dbReference>
<feature type="active site" description="Nucleophile; for GATase activity" evidence="10">
    <location>
        <position position="2"/>
    </location>
</feature>
<dbReference type="Pfam" id="PF01380">
    <property type="entry name" value="SIS"/>
    <property type="match status" value="2"/>
</dbReference>
<dbReference type="Pfam" id="PF13522">
    <property type="entry name" value="GATase_6"/>
    <property type="match status" value="1"/>
</dbReference>
<dbReference type="Proteomes" id="UP000018680">
    <property type="component" value="Chromosome"/>
</dbReference>
<dbReference type="PROSITE" id="PS51278">
    <property type="entry name" value="GATASE_TYPE_2"/>
    <property type="match status" value="1"/>
</dbReference>
<dbReference type="InterPro" id="IPR035490">
    <property type="entry name" value="GlmS/FrlB_SIS"/>
</dbReference>
<dbReference type="AlphaFoldDB" id="V5WJR2"/>
<keyword evidence="6 10" id="KW-0032">Aminotransferase</keyword>
<evidence type="ECO:0000256" key="8">
    <source>
        <dbReference type="ARBA" id="ARBA00022737"/>
    </source>
</evidence>
<dbReference type="InterPro" id="IPR001347">
    <property type="entry name" value="SIS_dom"/>
</dbReference>
<dbReference type="InterPro" id="IPR005855">
    <property type="entry name" value="GFAT"/>
</dbReference>
<accession>V5WJR2</accession>
<dbReference type="Gene3D" id="3.60.20.10">
    <property type="entry name" value="Glutamine Phosphoribosylpyrophosphate, subunit 1, domain 1"/>
    <property type="match status" value="1"/>
</dbReference>
<evidence type="ECO:0000259" key="12">
    <source>
        <dbReference type="PROSITE" id="PS51464"/>
    </source>
</evidence>
<comment type="subunit">
    <text evidence="10">Homodimer.</text>
</comment>
<evidence type="ECO:0000256" key="6">
    <source>
        <dbReference type="ARBA" id="ARBA00022576"/>
    </source>
</evidence>
<dbReference type="EMBL" id="CP006939">
    <property type="protein sequence ID" value="AHC16022.1"/>
    <property type="molecule type" value="Genomic_DNA"/>
</dbReference>
<gene>
    <name evidence="10" type="primary">glmS</name>
    <name evidence="13" type="ORF">L21SP2_2670</name>
</gene>
<feature type="active site" description="For Fru-6P isomerization activity" evidence="10">
    <location>
        <position position="607"/>
    </location>
</feature>
<dbReference type="Gene3D" id="3.40.50.10490">
    <property type="entry name" value="Glucose-6-phosphate isomerase like protein, domain 1"/>
    <property type="match status" value="2"/>
</dbReference>
<dbReference type="RefSeq" id="WP_024268920.1">
    <property type="nucleotide sequence ID" value="NC_023035.1"/>
</dbReference>
<dbReference type="STRING" id="1307761.L21SP2_2670"/>
<dbReference type="eggNOG" id="COG0449">
    <property type="taxonomic scope" value="Bacteria"/>
</dbReference>
<dbReference type="GO" id="GO:0097367">
    <property type="term" value="F:carbohydrate derivative binding"/>
    <property type="evidence" value="ECO:0007669"/>
    <property type="project" value="InterPro"/>
</dbReference>
<dbReference type="GO" id="GO:0004360">
    <property type="term" value="F:glutamine-fructose-6-phosphate transaminase (isomerizing) activity"/>
    <property type="evidence" value="ECO:0007669"/>
    <property type="project" value="UniProtKB-UniRule"/>
</dbReference>
<reference evidence="13 14" key="1">
    <citation type="journal article" date="2015" name="Stand. Genomic Sci.">
        <title>Complete genome sequence and description of Salinispira pacifica gen. nov., sp. nov., a novel spirochaete isolated form a hypersaline microbial mat.</title>
        <authorList>
            <person name="Ben Hania W."/>
            <person name="Joseph M."/>
            <person name="Schumann P."/>
            <person name="Bunk B."/>
            <person name="Fiebig A."/>
            <person name="Sproer C."/>
            <person name="Klenk H.P."/>
            <person name="Fardeau M.L."/>
            <person name="Spring S."/>
        </authorList>
    </citation>
    <scope>NUCLEOTIDE SEQUENCE [LARGE SCALE GENOMIC DNA]</scope>
    <source>
        <strain evidence="13 14">L21-RPul-D2</strain>
    </source>
</reference>
<dbReference type="GO" id="GO:0005829">
    <property type="term" value="C:cytosol"/>
    <property type="evidence" value="ECO:0007669"/>
    <property type="project" value="TreeGrafter"/>
</dbReference>
<dbReference type="CDD" id="cd00714">
    <property type="entry name" value="GFAT"/>
    <property type="match status" value="1"/>
</dbReference>
<feature type="domain" description="Glutamine amidotransferase type-2" evidence="11">
    <location>
        <begin position="2"/>
        <end position="219"/>
    </location>
</feature>
<dbReference type="FunFam" id="3.40.50.10490:FF:000001">
    <property type="entry name" value="Glutamine--fructose-6-phosphate aminotransferase [isomerizing]"/>
    <property type="match status" value="1"/>
</dbReference>
<dbReference type="PANTHER" id="PTHR10937">
    <property type="entry name" value="GLUCOSAMINE--FRUCTOSE-6-PHOSPHATE AMINOTRANSFERASE, ISOMERIZING"/>
    <property type="match status" value="1"/>
</dbReference>
<dbReference type="CDD" id="cd05009">
    <property type="entry name" value="SIS_GlmS_GlmD_2"/>
    <property type="match status" value="1"/>
</dbReference>
<evidence type="ECO:0000313" key="14">
    <source>
        <dbReference type="Proteomes" id="UP000018680"/>
    </source>
</evidence>
<dbReference type="PATRIC" id="fig|1307761.3.peg.2660"/>
<feature type="domain" description="SIS" evidence="12">
    <location>
        <begin position="290"/>
        <end position="430"/>
    </location>
</feature>
<dbReference type="CDD" id="cd05008">
    <property type="entry name" value="SIS_GlmS_GlmD_1"/>
    <property type="match status" value="1"/>
</dbReference>
<sequence>MCGIVGYCGPRKAMPVLMQGLRQLEYRGYDSSGVALLQGESIKVIKKQGKLNNLEQALPSRSASTLGIAHTRWATHGRVSDENAHPHESADGRVAVVHNGIIDNYVALKEELITKGYSFLSETDSEVLAHLIEDYLKQNPEKPEDAVKSALRRIEGTYGIIVLFRDHPDLLVGARNGSPLIVGVGEKEMFLASDATAFIGLSRQAIYLEDGEMAILTPKQYKTINRQDREVEKTVEQVDIDETQALKGEYDHFLLKEIFEQPAAVSRAMGEGGRLLHDFGTAKLGGLNLDKRDFFDIERIHVLAMGTGYYAGCVGGAMIEHLARIPVQVFDASEYRVSNPIVKRDTLYLAISQSGETADTILAVKEVQNKGGRVLGIVNVVGSTLARLTEGGVYTHAGPEKSVASTKAFTSQVTVMALLALLLGRMRDVPVRRGKELVDAMMALPDRIHETLGLRDRIKEIAEKYKGYGSMLFMGRGNYYPIALEGALKLKEISYIHAEGFSSGGLKHGPLALISPDMPSLFIAMDGDFLDKDIGNIQEVRAREGKVIVLTDSDDPRLEDLASDIIKIPATDEVLAPILAVVPLQLFAYYVSLALGREIDQPRNLAKSVTVE</sequence>
<dbReference type="EC" id="2.6.1.16" evidence="3 10"/>
<evidence type="ECO:0000256" key="3">
    <source>
        <dbReference type="ARBA" id="ARBA00012916"/>
    </source>
</evidence>
<dbReference type="KEGG" id="slr:L21SP2_2670"/>
<keyword evidence="8" id="KW-0677">Repeat</keyword>
<feature type="initiator methionine" description="Removed" evidence="10">
    <location>
        <position position="1"/>
    </location>
</feature>